<name>A0A6J6CFA8_9ZZZZ</name>
<dbReference type="AlphaFoldDB" id="A0A6J6CFA8"/>
<protein>
    <submittedName>
        <fullName evidence="3">Unannotated protein</fullName>
    </submittedName>
</protein>
<dbReference type="EMBL" id="CAEZTO010000003">
    <property type="protein sequence ID" value="CAB4566323.1"/>
    <property type="molecule type" value="Genomic_DNA"/>
</dbReference>
<proteinExistence type="predicted"/>
<sequence>MKKFLAIALAALTFFNIVPAASAQTATATELLSYLTVAPESNGSSYSRSLFRHWSDADRNGCNTREEVLLLESQVPITPGRGCRITRGSWFSEFDGRAFTSAASLDIDHFVPLKEAWDSGASGWDSRTREAFANDLGFAGSLIAVSASSNRSKSDRDPADWIPTRTAYRCSYAVTWVQVKYRWGLSADEREVSALRSLLGLCPAGESYSLPERAVSVPTPSPTQTVSPTPTPSPTQSPTQTPTPSPTETAPVSPSPTPTQAGTELPRITPGAFCARDKEGTQGRAANGLIYTCKTSATDTRLRWRQ</sequence>
<gene>
    <name evidence="3" type="ORF">UFOPK1503_00883</name>
    <name evidence="4" type="ORF">UFOPK1693_00380</name>
</gene>
<feature type="domain" description="Ig-like" evidence="2">
    <location>
        <begin position="266"/>
        <end position="306"/>
    </location>
</feature>
<feature type="region of interest" description="Disordered" evidence="1">
    <location>
        <begin position="212"/>
        <end position="267"/>
    </location>
</feature>
<dbReference type="EMBL" id="CAEZST010000015">
    <property type="protein sequence ID" value="CAB4548893.1"/>
    <property type="molecule type" value="Genomic_DNA"/>
</dbReference>
<dbReference type="PANTHER" id="PTHR24094">
    <property type="entry name" value="SECRETED PROTEIN"/>
    <property type="match status" value="1"/>
</dbReference>
<evidence type="ECO:0000259" key="2">
    <source>
        <dbReference type="PROSITE" id="PS50835"/>
    </source>
</evidence>
<organism evidence="3">
    <name type="scientific">freshwater metagenome</name>
    <dbReference type="NCBI Taxonomy" id="449393"/>
    <lineage>
        <taxon>unclassified sequences</taxon>
        <taxon>metagenomes</taxon>
        <taxon>ecological metagenomes</taxon>
    </lineage>
</organism>
<evidence type="ECO:0000313" key="3">
    <source>
        <dbReference type="EMBL" id="CAB4548893.1"/>
    </source>
</evidence>
<evidence type="ECO:0000313" key="4">
    <source>
        <dbReference type="EMBL" id="CAB4566323.1"/>
    </source>
</evidence>
<feature type="compositionally biased region" description="Pro residues" evidence="1">
    <location>
        <begin position="229"/>
        <end position="245"/>
    </location>
</feature>
<accession>A0A6J6CFA8</accession>
<dbReference type="InterPro" id="IPR007110">
    <property type="entry name" value="Ig-like_dom"/>
</dbReference>
<dbReference type="Pfam" id="PF07510">
    <property type="entry name" value="GmrSD_C"/>
    <property type="match status" value="1"/>
</dbReference>
<evidence type="ECO:0000256" key="1">
    <source>
        <dbReference type="SAM" id="MobiDB-lite"/>
    </source>
</evidence>
<dbReference type="PROSITE" id="PS50835">
    <property type="entry name" value="IG_LIKE"/>
    <property type="match status" value="1"/>
</dbReference>
<dbReference type="InterPro" id="IPR011089">
    <property type="entry name" value="GmrSD_C"/>
</dbReference>
<reference evidence="3" key="1">
    <citation type="submission" date="2020-05" db="EMBL/GenBank/DDBJ databases">
        <authorList>
            <person name="Chiriac C."/>
            <person name="Salcher M."/>
            <person name="Ghai R."/>
            <person name="Kavagutti S V."/>
        </authorList>
    </citation>
    <scope>NUCLEOTIDE SEQUENCE</scope>
</reference>
<dbReference type="PANTHER" id="PTHR24094:SF15">
    <property type="entry name" value="AMP-DEPENDENT SYNTHETASE_LIGASE DOMAIN-CONTAINING PROTEIN-RELATED"/>
    <property type="match status" value="1"/>
</dbReference>
<feature type="compositionally biased region" description="Low complexity" evidence="1">
    <location>
        <begin position="215"/>
        <end position="228"/>
    </location>
</feature>